<comment type="caution">
    <text evidence="1">The sequence shown here is derived from an EMBL/GenBank/DDBJ whole genome shotgun (WGS) entry which is preliminary data.</text>
</comment>
<dbReference type="AlphaFoldDB" id="A0A9P7UGX2"/>
<proteinExistence type="predicted"/>
<sequence>MKTEVAYVNSPKTHRATFAVPEWFFRYRYYTILHYTNTSADEASRSFTTGIIDVQRMPAEQISKIHETNSLAILPSISRATQI</sequence>
<evidence type="ECO:0000313" key="2">
    <source>
        <dbReference type="Proteomes" id="UP000699042"/>
    </source>
</evidence>
<organism evidence="1 2">
    <name type="scientific">Colletotrichum scovillei</name>
    <dbReference type="NCBI Taxonomy" id="1209932"/>
    <lineage>
        <taxon>Eukaryota</taxon>
        <taxon>Fungi</taxon>
        <taxon>Dikarya</taxon>
        <taxon>Ascomycota</taxon>
        <taxon>Pezizomycotina</taxon>
        <taxon>Sordariomycetes</taxon>
        <taxon>Hypocreomycetidae</taxon>
        <taxon>Glomerellales</taxon>
        <taxon>Glomerellaceae</taxon>
        <taxon>Colletotrichum</taxon>
        <taxon>Colletotrichum acutatum species complex</taxon>
    </lineage>
</organism>
<dbReference type="Proteomes" id="UP000699042">
    <property type="component" value="Unassembled WGS sequence"/>
</dbReference>
<evidence type="ECO:0000313" key="1">
    <source>
        <dbReference type="EMBL" id="KAG7057369.1"/>
    </source>
</evidence>
<keyword evidence="2" id="KW-1185">Reference proteome</keyword>
<dbReference type="EMBL" id="JAESDN010000001">
    <property type="protein sequence ID" value="KAG7057369.1"/>
    <property type="molecule type" value="Genomic_DNA"/>
</dbReference>
<name>A0A9P7UGX2_9PEZI</name>
<reference evidence="1" key="1">
    <citation type="submission" date="2021-05" db="EMBL/GenBank/DDBJ databases">
        <title>Comparative genomics of three Colletotrichum scovillei strains and genetic complementation revealed genes involved fungal growth and virulence on chili pepper.</title>
        <authorList>
            <person name="Hsieh D.-K."/>
            <person name="Chuang S.-C."/>
            <person name="Chen C.-Y."/>
            <person name="Chao Y.-T."/>
            <person name="Lu M.-Y.J."/>
            <person name="Lee M.-H."/>
            <person name="Shih M.-C."/>
        </authorList>
    </citation>
    <scope>NUCLEOTIDE SEQUENCE</scope>
    <source>
        <strain evidence="1">Coll-153</strain>
    </source>
</reference>
<accession>A0A9P7UGX2</accession>
<gene>
    <name evidence="1" type="ORF">JMJ77_004758</name>
</gene>
<protein>
    <submittedName>
        <fullName evidence="1">Uncharacterized protein</fullName>
    </submittedName>
</protein>